<dbReference type="EMBL" id="CP012023">
    <property type="protein sequence ID" value="ALI55607.1"/>
    <property type="molecule type" value="Genomic_DNA"/>
</dbReference>
<dbReference type="KEGG" id="cmar:IMCC12053_1660"/>
<evidence type="ECO:0000313" key="1">
    <source>
        <dbReference type="EMBL" id="ALI55607.1"/>
    </source>
</evidence>
<proteinExistence type="predicted"/>
<gene>
    <name evidence="1" type="ORF">IMCC12053_1660</name>
</gene>
<dbReference type="RefSeq" id="WP_062217780.1">
    <property type="nucleotide sequence ID" value="NZ_CP012023.1"/>
</dbReference>
<organism evidence="1 2">
    <name type="scientific">Celeribacter marinus</name>
    <dbReference type="NCBI Taxonomy" id="1397108"/>
    <lineage>
        <taxon>Bacteria</taxon>
        <taxon>Pseudomonadati</taxon>
        <taxon>Pseudomonadota</taxon>
        <taxon>Alphaproteobacteria</taxon>
        <taxon>Rhodobacterales</taxon>
        <taxon>Roseobacteraceae</taxon>
        <taxon>Celeribacter</taxon>
    </lineage>
</organism>
<dbReference type="AlphaFoldDB" id="A0A0P0AA50"/>
<dbReference type="PATRIC" id="fig|1397108.4.peg.1695"/>
<protein>
    <submittedName>
        <fullName evidence="1">Uncharacterized protein</fullName>
    </submittedName>
</protein>
<sequence length="63" mass="7211">MEQITLFLPKNTVELMHIIARQNGDTIGGVLQDMAMERYMKDRMNLRHTAIVIDGTKSHNEAL</sequence>
<reference evidence="1 2" key="1">
    <citation type="submission" date="2015-05" db="EMBL/GenBank/DDBJ databases">
        <authorList>
            <person name="Wang D.B."/>
            <person name="Wang M."/>
        </authorList>
    </citation>
    <scope>NUCLEOTIDE SEQUENCE [LARGE SCALE GENOMIC DNA]</scope>
    <source>
        <strain evidence="1 2">IMCC 12053</strain>
    </source>
</reference>
<keyword evidence="2" id="KW-1185">Reference proteome</keyword>
<name>A0A0P0AA50_9RHOB</name>
<evidence type="ECO:0000313" key="2">
    <source>
        <dbReference type="Proteomes" id="UP000064920"/>
    </source>
</evidence>
<accession>A0A0P0AA50</accession>
<dbReference type="Proteomes" id="UP000064920">
    <property type="component" value="Chromosome"/>
</dbReference>
<dbReference type="OrthoDB" id="7873665at2"/>